<protein>
    <submittedName>
        <fullName evidence="1">Uncharacterized protein</fullName>
    </submittedName>
</protein>
<comment type="caution">
    <text evidence="1">The sequence shown here is derived from an EMBL/GenBank/DDBJ whole genome shotgun (WGS) entry which is preliminary data.</text>
</comment>
<dbReference type="AlphaFoldDB" id="A0AAU9NSB9"/>
<gene>
    <name evidence="1" type="ORF">LVIROSA_LOCUS26881</name>
</gene>
<sequence>MVVVVVEIDDLNVDLIGFTIQERLVCFPLMLKAATYQDRHVEGLIEQDNTDSMHDDNLDVVDLEASTPSSSTGKRLIGIDANTYSLEWTSSKTGAIPATLKIPKLEKLD</sequence>
<dbReference type="EMBL" id="CAKMRJ010005412">
    <property type="protein sequence ID" value="CAH1440768.1"/>
    <property type="molecule type" value="Genomic_DNA"/>
</dbReference>
<evidence type="ECO:0000313" key="2">
    <source>
        <dbReference type="Proteomes" id="UP001157418"/>
    </source>
</evidence>
<reference evidence="1 2" key="1">
    <citation type="submission" date="2022-01" db="EMBL/GenBank/DDBJ databases">
        <authorList>
            <person name="Xiong W."/>
            <person name="Schranz E."/>
        </authorList>
    </citation>
    <scope>NUCLEOTIDE SEQUENCE [LARGE SCALE GENOMIC DNA]</scope>
</reference>
<dbReference type="Proteomes" id="UP001157418">
    <property type="component" value="Unassembled WGS sequence"/>
</dbReference>
<proteinExistence type="predicted"/>
<name>A0AAU9NSB9_9ASTR</name>
<keyword evidence="2" id="KW-1185">Reference proteome</keyword>
<evidence type="ECO:0000313" key="1">
    <source>
        <dbReference type="EMBL" id="CAH1440768.1"/>
    </source>
</evidence>
<organism evidence="1 2">
    <name type="scientific">Lactuca virosa</name>
    <dbReference type="NCBI Taxonomy" id="75947"/>
    <lineage>
        <taxon>Eukaryota</taxon>
        <taxon>Viridiplantae</taxon>
        <taxon>Streptophyta</taxon>
        <taxon>Embryophyta</taxon>
        <taxon>Tracheophyta</taxon>
        <taxon>Spermatophyta</taxon>
        <taxon>Magnoliopsida</taxon>
        <taxon>eudicotyledons</taxon>
        <taxon>Gunneridae</taxon>
        <taxon>Pentapetalae</taxon>
        <taxon>asterids</taxon>
        <taxon>campanulids</taxon>
        <taxon>Asterales</taxon>
        <taxon>Asteraceae</taxon>
        <taxon>Cichorioideae</taxon>
        <taxon>Cichorieae</taxon>
        <taxon>Lactucinae</taxon>
        <taxon>Lactuca</taxon>
    </lineage>
</organism>
<accession>A0AAU9NSB9</accession>